<dbReference type="InterPro" id="IPR007197">
    <property type="entry name" value="rSAM"/>
</dbReference>
<evidence type="ECO:0000256" key="1">
    <source>
        <dbReference type="ARBA" id="ARBA00022691"/>
    </source>
</evidence>
<keyword evidence="1" id="KW-0949">S-adenosyl-L-methionine</keyword>
<dbReference type="GO" id="GO:0003824">
    <property type="term" value="F:catalytic activity"/>
    <property type="evidence" value="ECO:0007669"/>
    <property type="project" value="InterPro"/>
</dbReference>
<dbReference type="Gene3D" id="3.20.20.70">
    <property type="entry name" value="Aldolase class I"/>
    <property type="match status" value="1"/>
</dbReference>
<accession>A0A381UF67</accession>
<dbReference type="GO" id="GO:0051536">
    <property type="term" value="F:iron-sulfur cluster binding"/>
    <property type="evidence" value="ECO:0007669"/>
    <property type="project" value="UniProtKB-KW"/>
</dbReference>
<reference evidence="5" key="1">
    <citation type="submission" date="2018-05" db="EMBL/GenBank/DDBJ databases">
        <authorList>
            <person name="Lanie J.A."/>
            <person name="Ng W.-L."/>
            <person name="Kazmierczak K.M."/>
            <person name="Andrzejewski T.M."/>
            <person name="Davidsen T.M."/>
            <person name="Wayne K.J."/>
            <person name="Tettelin H."/>
            <person name="Glass J.I."/>
            <person name="Rusch D."/>
            <person name="Podicherti R."/>
            <person name="Tsui H.-C.T."/>
            <person name="Winkler M.E."/>
        </authorList>
    </citation>
    <scope>NUCLEOTIDE SEQUENCE</scope>
</reference>
<sequence length="516" mass="61296">MGNSTKDYVWEEYWPGWVKNCQPNVEQMKELLNSTGPGFCLAKWNQVTLHLGTGLTHSCHHPIPHKIPLDEVLKNPHALHNTSYKKKQRKEMLCGNKPAECDYCWRIENKDQLSDRFYKSLEPWSFDDHDTITNYTGDEDVIPKYVEVSFGNTCNQKCIYCGPEFSSKWAEELKREGIFKLLKDTPKADENEYFAWIDLDNFLYKNNENNPYIDAYWKWFPEVYKEIKYYRITGGEPLLQKETFKTIDFLIDNPNPNLDFSINSNLSCPDELWDKFLNKILKLIEDKSIKKFTLYSSIESYGLQAEYARYGLNFAKFKTRAEQYLRTVSNARIVFMSTFNILALPTFYNILEWVNSLKRNFNYCHNYRRLKLDAGVNFDQDHVVIKEQNPDVPVVVGIDIPYLRGPEFLDCKIATPELIDTYLKPCMDYIYANKEHQEWNAHLGFEEYEASKLRRIYWDLVYTTHQQQQNPHIVTQRAVFYDYINEIDRRRNTNFLETFPEFAEFFELCKRARENV</sequence>
<keyword evidence="4" id="KW-0411">Iron-sulfur</keyword>
<dbReference type="EMBL" id="UINC01006073">
    <property type="protein sequence ID" value="SVA25303.1"/>
    <property type="molecule type" value="Genomic_DNA"/>
</dbReference>
<gene>
    <name evidence="5" type="ORF">METZ01_LOCUS78157</name>
</gene>
<dbReference type="AlphaFoldDB" id="A0A381UF67"/>
<organism evidence="5">
    <name type="scientific">marine metagenome</name>
    <dbReference type="NCBI Taxonomy" id="408172"/>
    <lineage>
        <taxon>unclassified sequences</taxon>
        <taxon>metagenomes</taxon>
        <taxon>ecological metagenomes</taxon>
    </lineage>
</organism>
<keyword evidence="2" id="KW-0479">Metal-binding</keyword>
<dbReference type="SUPFAM" id="SSF102114">
    <property type="entry name" value="Radical SAM enzymes"/>
    <property type="match status" value="1"/>
</dbReference>
<dbReference type="SFLD" id="SFLDS00029">
    <property type="entry name" value="Radical_SAM"/>
    <property type="match status" value="1"/>
</dbReference>
<evidence type="ECO:0000256" key="3">
    <source>
        <dbReference type="ARBA" id="ARBA00023004"/>
    </source>
</evidence>
<evidence type="ECO:0000256" key="2">
    <source>
        <dbReference type="ARBA" id="ARBA00022723"/>
    </source>
</evidence>
<evidence type="ECO:0008006" key="6">
    <source>
        <dbReference type="Google" id="ProtNLM"/>
    </source>
</evidence>
<evidence type="ECO:0000256" key="4">
    <source>
        <dbReference type="ARBA" id="ARBA00023014"/>
    </source>
</evidence>
<dbReference type="InterPro" id="IPR013785">
    <property type="entry name" value="Aldolase_TIM"/>
</dbReference>
<protein>
    <recommendedName>
        <fullName evidence="6">Radical SAM core domain-containing protein</fullName>
    </recommendedName>
</protein>
<dbReference type="InterPro" id="IPR058240">
    <property type="entry name" value="rSAM_sf"/>
</dbReference>
<dbReference type="GO" id="GO:0046872">
    <property type="term" value="F:metal ion binding"/>
    <property type="evidence" value="ECO:0007669"/>
    <property type="project" value="UniProtKB-KW"/>
</dbReference>
<proteinExistence type="predicted"/>
<dbReference type="NCBIfam" id="NF033640">
    <property type="entry name" value="N_Twi_rSAM"/>
    <property type="match status" value="1"/>
</dbReference>
<keyword evidence="3" id="KW-0408">Iron</keyword>
<evidence type="ECO:0000313" key="5">
    <source>
        <dbReference type="EMBL" id="SVA25303.1"/>
    </source>
</evidence>
<name>A0A381UF67_9ZZZZ</name>